<reference evidence="4" key="1">
    <citation type="submission" date="2018-06" db="EMBL/GenBank/DDBJ databases">
        <authorList>
            <person name="Zhirakovskaya E."/>
        </authorList>
    </citation>
    <scope>NUCLEOTIDE SEQUENCE</scope>
</reference>
<dbReference type="EC" id="1.2.7.-" evidence="4"/>
<dbReference type="InterPro" id="IPR019752">
    <property type="entry name" value="Pyrv/ketoisovalerate_OxRed_cat"/>
</dbReference>
<dbReference type="InterPro" id="IPR029061">
    <property type="entry name" value="THDP-binding"/>
</dbReference>
<dbReference type="InterPro" id="IPR002880">
    <property type="entry name" value="Pyrv_Fd/Flavodoxin_OxRdtase_N"/>
</dbReference>
<dbReference type="CDD" id="cd07034">
    <property type="entry name" value="TPP_PYR_PFOR_IOR-alpha_like"/>
    <property type="match status" value="1"/>
</dbReference>
<gene>
    <name evidence="4" type="ORF">MNBD_ACTINO02-853</name>
</gene>
<feature type="domain" description="Pyruvate flavodoxin/ferredoxin oxidoreductase pyrimidine binding" evidence="3">
    <location>
        <begin position="263"/>
        <end position="401"/>
    </location>
</feature>
<evidence type="ECO:0000259" key="3">
    <source>
        <dbReference type="Pfam" id="PF01855"/>
    </source>
</evidence>
<feature type="non-terminal residue" evidence="4">
    <location>
        <position position="402"/>
    </location>
</feature>
<dbReference type="SUPFAM" id="SSF53323">
    <property type="entry name" value="Pyruvate-ferredoxin oxidoreductase, PFOR, domain III"/>
    <property type="match status" value="1"/>
</dbReference>
<protein>
    <submittedName>
        <fullName evidence="4">2-oxoglutarate/2-oxoacid ferredoxin oxidoreductase, gamma subunit / 2-oxoglutarate/2-oxoacid ferredoxin oxidoreductase, alpha subunit</fullName>
        <ecNumber evidence="4">1.2.7.-</ecNumber>
    </submittedName>
</protein>
<evidence type="ECO:0000313" key="4">
    <source>
        <dbReference type="EMBL" id="VAW06565.1"/>
    </source>
</evidence>
<dbReference type="GO" id="GO:0016903">
    <property type="term" value="F:oxidoreductase activity, acting on the aldehyde or oxo group of donors"/>
    <property type="evidence" value="ECO:0007669"/>
    <property type="project" value="InterPro"/>
</dbReference>
<dbReference type="EMBL" id="UOEK01000359">
    <property type="protein sequence ID" value="VAW06565.1"/>
    <property type="molecule type" value="Genomic_DNA"/>
</dbReference>
<keyword evidence="1 4" id="KW-0560">Oxidoreductase</keyword>
<dbReference type="PANTHER" id="PTHR32154:SF20">
    <property type="entry name" value="2-OXOGLUTARATE OXIDOREDUCTASE SUBUNIT KORA"/>
    <property type="match status" value="1"/>
</dbReference>
<dbReference type="InterPro" id="IPR050722">
    <property type="entry name" value="Pyruvate:ferred/Flavod_OxRd"/>
</dbReference>
<dbReference type="Gene3D" id="3.40.920.10">
    <property type="entry name" value="Pyruvate-ferredoxin oxidoreductase, PFOR, domain III"/>
    <property type="match status" value="1"/>
</dbReference>
<dbReference type="PANTHER" id="PTHR32154">
    <property type="entry name" value="PYRUVATE-FLAVODOXIN OXIDOREDUCTASE-RELATED"/>
    <property type="match status" value="1"/>
</dbReference>
<proteinExistence type="predicted"/>
<organism evidence="4">
    <name type="scientific">hydrothermal vent metagenome</name>
    <dbReference type="NCBI Taxonomy" id="652676"/>
    <lineage>
        <taxon>unclassified sequences</taxon>
        <taxon>metagenomes</taxon>
        <taxon>ecological metagenomes</taxon>
    </lineage>
</organism>
<dbReference type="GO" id="GO:0006979">
    <property type="term" value="P:response to oxidative stress"/>
    <property type="evidence" value="ECO:0007669"/>
    <property type="project" value="TreeGrafter"/>
</dbReference>
<dbReference type="AlphaFoldDB" id="A0A3B0SL71"/>
<dbReference type="SUPFAM" id="SSF52518">
    <property type="entry name" value="Thiamin diphosphate-binding fold (THDP-binding)"/>
    <property type="match status" value="1"/>
</dbReference>
<dbReference type="InterPro" id="IPR002869">
    <property type="entry name" value="Pyrv_flavodox_OxRed_cen"/>
</dbReference>
<accession>A0A3B0SL71</accession>
<evidence type="ECO:0000256" key="1">
    <source>
        <dbReference type="ARBA" id="ARBA00023002"/>
    </source>
</evidence>
<dbReference type="Gene3D" id="3.40.50.970">
    <property type="match status" value="1"/>
</dbReference>
<feature type="domain" description="Pyruvate/ketoisovalerate oxidoreductase catalytic" evidence="2">
    <location>
        <begin position="27"/>
        <end position="216"/>
    </location>
</feature>
<name>A0A3B0SL71_9ZZZZ</name>
<dbReference type="Pfam" id="PF01855">
    <property type="entry name" value="POR_N"/>
    <property type="match status" value="1"/>
</dbReference>
<dbReference type="Pfam" id="PF01558">
    <property type="entry name" value="POR"/>
    <property type="match status" value="1"/>
</dbReference>
<evidence type="ECO:0000259" key="2">
    <source>
        <dbReference type="Pfam" id="PF01558"/>
    </source>
</evidence>
<sequence length="402" mass="42546">MTQDTLLADPEVQHRDRIVIRFAGDSGDGMQLAGTRFTDASALFGNDLATFPSFPAEIRAPAGTVAGVSSFQIHIADFDILTPGDAPDVLVAMNPAALKANLADVEDAGLLVLNADAFNERNFAKCGYETDPREDGTLDQYNVLSVPMEELTKLAVIDSGVRGRATLRSKNFFALGLIMWMFGRTLDPTLDWIDKKFGADQPVGKANTMALKAGYNYGITTDAVHYKYDVPPAKMPAGTYTNITGNKALAWGLIAAAQLAKLPLFFGSYPITPASGVLEELARQKHFGVKTFQAEDEIAAAGISVGASFAGHLAATGTSGPGVALKSETISLALMMELPLVIVNVQRAGPSTGIPTKTEQADLMSAIYGRHGESPLPVIAAASPGDAFSTAIEACRIALKYM</sequence>